<dbReference type="RefSeq" id="WP_425309771.1">
    <property type="nucleotide sequence ID" value="NZ_CP154795.1"/>
</dbReference>
<dbReference type="EMBL" id="CP154795">
    <property type="protein sequence ID" value="XAN08316.1"/>
    <property type="molecule type" value="Genomic_DNA"/>
</dbReference>
<dbReference type="Pfam" id="PF00300">
    <property type="entry name" value="His_Phos_1"/>
    <property type="match status" value="1"/>
</dbReference>
<dbReference type="PANTHER" id="PTHR48100">
    <property type="entry name" value="BROAD-SPECIFICITY PHOSPHATASE YOR283W-RELATED"/>
    <property type="match status" value="1"/>
</dbReference>
<dbReference type="InterPro" id="IPR013078">
    <property type="entry name" value="His_Pase_superF_clade-1"/>
</dbReference>
<evidence type="ECO:0000313" key="1">
    <source>
        <dbReference type="EMBL" id="XAN08316.1"/>
    </source>
</evidence>
<proteinExistence type="predicted"/>
<evidence type="ECO:0000313" key="2">
    <source>
        <dbReference type="Proteomes" id="UP001442841"/>
    </source>
</evidence>
<dbReference type="CDD" id="cd07067">
    <property type="entry name" value="HP_PGM_like"/>
    <property type="match status" value="1"/>
</dbReference>
<dbReference type="GO" id="GO:0016787">
    <property type="term" value="F:hydrolase activity"/>
    <property type="evidence" value="ECO:0007669"/>
    <property type="project" value="UniProtKB-KW"/>
</dbReference>
<organism evidence="1 2">
    <name type="scientific">Ammonicoccus fulvus</name>
    <dbReference type="NCBI Taxonomy" id="3138240"/>
    <lineage>
        <taxon>Bacteria</taxon>
        <taxon>Bacillati</taxon>
        <taxon>Actinomycetota</taxon>
        <taxon>Actinomycetes</taxon>
        <taxon>Propionibacteriales</taxon>
        <taxon>Propionibacteriaceae</taxon>
        <taxon>Ammonicoccus</taxon>
    </lineage>
</organism>
<keyword evidence="1" id="KW-0378">Hydrolase</keyword>
<dbReference type="Proteomes" id="UP001442841">
    <property type="component" value="Chromosome"/>
</dbReference>
<protein>
    <submittedName>
        <fullName evidence="1">Histidine phosphatase family protein</fullName>
        <ecNumber evidence="1">3.1.3.-</ecNumber>
    </submittedName>
</protein>
<dbReference type="PANTHER" id="PTHR48100:SF62">
    <property type="entry name" value="GLUCOSYL-3-PHOSPHOGLYCERATE PHOSPHATASE"/>
    <property type="match status" value="1"/>
</dbReference>
<dbReference type="EC" id="3.1.3.-" evidence="1"/>
<dbReference type="InterPro" id="IPR050275">
    <property type="entry name" value="PGM_Phosphatase"/>
</dbReference>
<dbReference type="InterPro" id="IPR013321">
    <property type="entry name" value="Arc_rbn_hlx_hlx"/>
</dbReference>
<reference evidence="1 2" key="1">
    <citation type="submission" date="2024-04" db="EMBL/GenBank/DDBJ databases">
        <title>Isolation of an actinomycete strain from pig manure.</title>
        <authorList>
            <person name="Gong T."/>
            <person name="Yu Z."/>
            <person name="An M."/>
            <person name="Wei C."/>
            <person name="Yang W."/>
            <person name="Liu L."/>
        </authorList>
    </citation>
    <scope>NUCLEOTIDE SEQUENCE [LARGE SCALE GENOMIC DNA]</scope>
    <source>
        <strain evidence="1 2">ZF39</strain>
    </source>
</reference>
<dbReference type="Gene3D" id="3.40.50.1240">
    <property type="entry name" value="Phosphoglycerate mutase-like"/>
    <property type="match status" value="1"/>
</dbReference>
<name>A0ABZ3FUS6_9ACTN</name>
<dbReference type="InterPro" id="IPR029033">
    <property type="entry name" value="His_PPase_superfam"/>
</dbReference>
<gene>
    <name evidence="1" type="ORF">AADG42_13740</name>
</gene>
<keyword evidence="2" id="KW-1185">Reference proteome</keyword>
<dbReference type="SMART" id="SM00855">
    <property type="entry name" value="PGAM"/>
    <property type="match status" value="1"/>
</dbReference>
<accession>A0ABZ3FUS6</accession>
<dbReference type="Gene3D" id="1.10.1220.10">
    <property type="entry name" value="Met repressor-like"/>
    <property type="match status" value="1"/>
</dbReference>
<sequence>MDQPAGHRRLVLWRHGRTAWNVENRAQGQSDVPLDDFGHEQARNAAPTLAEFEPVALWSSDLRRATDTAAYLADATGLPVRTDERLREYAVGLRQGFTFDEFREAHPEVHRQFFTDPDYHVPGAEEIPEVRERMAAAFRDIAADLQPGETAIVVGHGASLVAGILGFFDAPTALREMLGGMDNCAWAILHEHPARGWQISGYNLDSHGGPRQRGTGENADSPAAVRQRLHQEANRLHGTVTIDDLRAFAERHADLADEAIMREAWS</sequence>
<dbReference type="SUPFAM" id="SSF53254">
    <property type="entry name" value="Phosphoglycerate mutase-like"/>
    <property type="match status" value="1"/>
</dbReference>